<dbReference type="PANTHER" id="PTHR43289:SF34">
    <property type="entry name" value="SERINE_THREONINE-PROTEIN KINASE YBDM-RELATED"/>
    <property type="match status" value="1"/>
</dbReference>
<dbReference type="EC" id="2.7.11.1" evidence="8"/>
<dbReference type="Proteomes" id="UP000319908">
    <property type="component" value="Unassembled WGS sequence"/>
</dbReference>
<evidence type="ECO:0000313" key="8">
    <source>
        <dbReference type="EMBL" id="TWU10022.1"/>
    </source>
</evidence>
<dbReference type="SMART" id="SM00220">
    <property type="entry name" value="S_TKc"/>
    <property type="match status" value="1"/>
</dbReference>
<dbReference type="PROSITE" id="PS50011">
    <property type="entry name" value="PROTEIN_KINASE_DOM"/>
    <property type="match status" value="1"/>
</dbReference>
<evidence type="ECO:0000259" key="7">
    <source>
        <dbReference type="PROSITE" id="PS50011"/>
    </source>
</evidence>
<evidence type="ECO:0000256" key="6">
    <source>
        <dbReference type="SAM" id="MobiDB-lite"/>
    </source>
</evidence>
<dbReference type="InterPro" id="IPR000719">
    <property type="entry name" value="Prot_kinase_dom"/>
</dbReference>
<dbReference type="CDD" id="cd14014">
    <property type="entry name" value="STKc_PknB_like"/>
    <property type="match status" value="1"/>
</dbReference>
<dbReference type="Gene3D" id="1.10.510.10">
    <property type="entry name" value="Transferase(Phosphotransferase) domain 1"/>
    <property type="match status" value="1"/>
</dbReference>
<dbReference type="GO" id="GO:0005524">
    <property type="term" value="F:ATP binding"/>
    <property type="evidence" value="ECO:0007669"/>
    <property type="project" value="UniProtKB-UniRule"/>
</dbReference>
<evidence type="ECO:0000256" key="5">
    <source>
        <dbReference type="PROSITE-ProRule" id="PRU10141"/>
    </source>
</evidence>
<protein>
    <submittedName>
        <fullName evidence="8">Serine/threonine-protein kinase PrkC</fullName>
        <ecNumber evidence="8">2.7.11.1</ecNumber>
    </submittedName>
</protein>
<evidence type="ECO:0000256" key="2">
    <source>
        <dbReference type="ARBA" id="ARBA00022741"/>
    </source>
</evidence>
<dbReference type="GO" id="GO:0004674">
    <property type="term" value="F:protein serine/threonine kinase activity"/>
    <property type="evidence" value="ECO:0007669"/>
    <property type="project" value="UniProtKB-EC"/>
</dbReference>
<dbReference type="AlphaFoldDB" id="A0A5C6BE57"/>
<dbReference type="OrthoDB" id="226903at2"/>
<dbReference type="InterPro" id="IPR017441">
    <property type="entry name" value="Protein_kinase_ATP_BS"/>
</dbReference>
<dbReference type="Pfam" id="PF00069">
    <property type="entry name" value="Pkinase"/>
    <property type="match status" value="1"/>
</dbReference>
<feature type="compositionally biased region" description="Low complexity" evidence="6">
    <location>
        <begin position="858"/>
        <end position="870"/>
    </location>
</feature>
<dbReference type="InterPro" id="IPR008271">
    <property type="entry name" value="Ser/Thr_kinase_AS"/>
</dbReference>
<organism evidence="8 9">
    <name type="scientific">Allorhodopirellula heiligendammensis</name>
    <dbReference type="NCBI Taxonomy" id="2714739"/>
    <lineage>
        <taxon>Bacteria</taxon>
        <taxon>Pseudomonadati</taxon>
        <taxon>Planctomycetota</taxon>
        <taxon>Planctomycetia</taxon>
        <taxon>Pirellulales</taxon>
        <taxon>Pirellulaceae</taxon>
        <taxon>Allorhodopirellula</taxon>
    </lineage>
</organism>
<dbReference type="EMBL" id="SJPU01000005">
    <property type="protein sequence ID" value="TWU10022.1"/>
    <property type="molecule type" value="Genomic_DNA"/>
</dbReference>
<reference evidence="8 9" key="1">
    <citation type="journal article" date="2020" name="Antonie Van Leeuwenhoek">
        <title>Rhodopirellula heiligendammensis sp. nov., Rhodopirellula pilleata sp. nov., and Rhodopirellula solitaria sp. nov. isolated from natural or artificial marine surfaces in Northern Germany and California, USA, and emended description of the genus Rhodopirellula.</title>
        <authorList>
            <person name="Kallscheuer N."/>
            <person name="Wiegand S."/>
            <person name="Jogler M."/>
            <person name="Boedeker C."/>
            <person name="Peeters S.H."/>
            <person name="Rast P."/>
            <person name="Heuer A."/>
            <person name="Jetten M.S.M."/>
            <person name="Rohde M."/>
            <person name="Jogler C."/>
        </authorList>
    </citation>
    <scope>NUCLEOTIDE SEQUENCE [LARGE SCALE GENOMIC DNA]</scope>
    <source>
        <strain evidence="8 9">Poly21</strain>
    </source>
</reference>
<dbReference type="SUPFAM" id="SSF56112">
    <property type="entry name" value="Protein kinase-like (PK-like)"/>
    <property type="match status" value="1"/>
</dbReference>
<keyword evidence="3 8" id="KW-0418">Kinase</keyword>
<feature type="domain" description="Protein kinase" evidence="7">
    <location>
        <begin position="99"/>
        <end position="364"/>
    </location>
</feature>
<dbReference type="PANTHER" id="PTHR43289">
    <property type="entry name" value="MITOGEN-ACTIVATED PROTEIN KINASE KINASE KINASE 20-RELATED"/>
    <property type="match status" value="1"/>
</dbReference>
<dbReference type="InterPro" id="IPR011009">
    <property type="entry name" value="Kinase-like_dom_sf"/>
</dbReference>
<evidence type="ECO:0000313" key="9">
    <source>
        <dbReference type="Proteomes" id="UP000319908"/>
    </source>
</evidence>
<dbReference type="Gene3D" id="3.30.200.20">
    <property type="entry name" value="Phosphorylase Kinase, domain 1"/>
    <property type="match status" value="1"/>
</dbReference>
<comment type="caution">
    <text evidence="8">The sequence shown here is derived from an EMBL/GenBank/DDBJ whole genome shotgun (WGS) entry which is preliminary data.</text>
</comment>
<gene>
    <name evidence="8" type="primary">prkC_22</name>
    <name evidence="8" type="ORF">Poly21_53550</name>
</gene>
<feature type="region of interest" description="Disordered" evidence="6">
    <location>
        <begin position="854"/>
        <end position="877"/>
    </location>
</feature>
<keyword evidence="4 5" id="KW-0067">ATP-binding</keyword>
<keyword evidence="2 5" id="KW-0547">Nucleotide-binding</keyword>
<feature type="binding site" evidence="5">
    <location>
        <position position="128"/>
    </location>
    <ligand>
        <name>ATP</name>
        <dbReference type="ChEBI" id="CHEBI:30616"/>
    </ligand>
</feature>
<accession>A0A5C6BE57</accession>
<dbReference type="RefSeq" id="WP_146409799.1">
    <property type="nucleotide sequence ID" value="NZ_SJPU01000005.1"/>
</dbReference>
<proteinExistence type="predicted"/>
<evidence type="ECO:0000256" key="1">
    <source>
        <dbReference type="ARBA" id="ARBA00022679"/>
    </source>
</evidence>
<sequence>MIATHLSDNELADFVSGRLPADRFEHLMQHLDDCERCQQRASTSVTDDSLAGVLAAGANESHDPLLTEDDCQAALFHAAGATGMRIDRVLPPIETLGPYRLIRPLGRGGMGAVYLAEHGRLRKRVAIKLLPRQHGFDATWIGRFEREMQAIASLSHSGIVTATDAGDVDGWHYLVMEYLDGLDLAAIIGRIGPIAPGVAAALMRDVCDALTSVHHADLIHRDIKPSNIMLTRDGSVKLLDLGLVLDQRESIADLRLTTVGHVIGTLAFAAPEQLSDGSTVDASADMYAVGVTLFQLVTGRTPHSTERGIAPLVIEKTSKPAVSLRSLAPQAPAELDKLVGELLERDPANRPSRAEDVARRLDAMATDGKLKSVVSKAMRVPGPDSFPDSFPSAAVGQSVLHPPKPPHRRGWKWLAAAGIPFGIVALATVIVIQMGDQTVRIETDDPDIKIAVQDSKAAPTGGSATQVAEESPLELLATPPQKIYKGKSLQEWCELMLVERDVPTLGDAMMAVGSLADVEDMTAIQSILIAARRFGGWTASSDPSKPSQLFMSILVERAAPQFMPRPGLDAIANELAEGNENSRAAAIWLLVNLDGSVPPQLPIWAVEPGNRELAERLHKNLTDLLGSGELENKMSREHAKRLSLELAIALDTPLEDEPGLREDLQEIIREADSSITAAERLKQRWSTGVDPVTTPVMTPLQFDAATRLGIEIPTTLAADMVTSLNPEFREKRNKIYAAKLEAEPQESSDALLFYLLWGDATNPYGGGFGGGMGGGISQGVQAKIGGNQEFWIDVLPIVTKHTTRPDMMQFLMYQVLPSSNDTNGMGGMGHDSSYQPSAPLTEQIEASIKRSNERMEAESIPASIPAASPSVSEGGMF</sequence>
<evidence type="ECO:0000256" key="4">
    <source>
        <dbReference type="ARBA" id="ARBA00022840"/>
    </source>
</evidence>
<keyword evidence="1 8" id="KW-0808">Transferase</keyword>
<keyword evidence="9" id="KW-1185">Reference proteome</keyword>
<name>A0A5C6BE57_9BACT</name>
<evidence type="ECO:0000256" key="3">
    <source>
        <dbReference type="ARBA" id="ARBA00022777"/>
    </source>
</evidence>
<dbReference type="PROSITE" id="PS00108">
    <property type="entry name" value="PROTEIN_KINASE_ST"/>
    <property type="match status" value="1"/>
</dbReference>
<dbReference type="PROSITE" id="PS00107">
    <property type="entry name" value="PROTEIN_KINASE_ATP"/>
    <property type="match status" value="1"/>
</dbReference>